<sequence length="733" mass="83553">MEYQRLKMSVTSLQSDHSSSAQDFSQREHASECYRRQITSQLRDLESYRLEAFRLNEENKARQCLLMEAQSARIEAEKNYRNCQIQLEEMTQLKDEQRRQIEALTEQLSHVIQERNWYKKSITDARVEIAKDTCTELEFSPSKLAHDATGELREHLSQLEQRLDNFVPTMIEVHGLDQAGIPSDQCVSVLSEPDSTLGDSLISGAPLSPSISTVASSANASISFESASDIVPLAESEQPLGAGDIQMGSLYVPNLLHERSMLTTRLETMRTQLAALKTQWKESLATLDSQVAHLNQKISRDAEQYHRQHCDDQALIRRLKNEISSLRCDVERSREIIRTAKTQLAEQSAEIATKEANWLDRKILLESTVTGLKEHAEQIAQERTQAKQKLIKLEYQVSGLRNELKSTSDSLIKRLQELESSKRQIEKLNEQLTRVKMNRNENRSHLLSISNDTADRDSGNQINTPETGRSSQSLTTHSAEDQLQQKDRIIRVQRKRLKELQRMCNELVRSNQPTMSETSESKTKCRYPVRLNWLTEQLDPAKLNGLAQSTYCVDNCLVFFASAEEHKVEHEPGTVTESTPNNSPRASLDPIDSRTNPGQLNSNFNNGIYTCHSEADHLISAEVNSHHKILPGQPMTVVATKQENSQKNDISNDSICWHYLRHVVIKFLLSREREAVHLVRVLTTLLHLSADEEYLLRWALHSRCTWWSSSRRFCQVLPSSATHGQFAKIIPPS</sequence>
<feature type="domain" description="GRIP" evidence="4">
    <location>
        <begin position="650"/>
        <end position="699"/>
    </location>
</feature>
<gene>
    <name evidence="5" type="ORF">D915_000879</name>
</gene>
<feature type="coiled-coil region" evidence="2">
    <location>
        <begin position="66"/>
        <end position="114"/>
    </location>
</feature>
<feature type="region of interest" description="Disordered" evidence="3">
    <location>
        <begin position="567"/>
        <end position="599"/>
    </location>
</feature>
<organism evidence="5 6">
    <name type="scientific">Fasciola hepatica</name>
    <name type="common">Liver fluke</name>
    <dbReference type="NCBI Taxonomy" id="6192"/>
    <lineage>
        <taxon>Eukaryota</taxon>
        <taxon>Metazoa</taxon>
        <taxon>Spiralia</taxon>
        <taxon>Lophotrochozoa</taxon>
        <taxon>Platyhelminthes</taxon>
        <taxon>Trematoda</taxon>
        <taxon>Digenea</taxon>
        <taxon>Plagiorchiida</taxon>
        <taxon>Echinostomata</taxon>
        <taxon>Echinostomatoidea</taxon>
        <taxon>Fasciolidae</taxon>
        <taxon>Fasciola</taxon>
    </lineage>
</organism>
<feature type="region of interest" description="Disordered" evidence="3">
    <location>
        <begin position="434"/>
        <end position="487"/>
    </location>
</feature>
<dbReference type="InterPro" id="IPR051952">
    <property type="entry name" value="Golgi-autophagy_related"/>
</dbReference>
<feature type="compositionally biased region" description="Polar residues" evidence="3">
    <location>
        <begin position="459"/>
        <end position="477"/>
    </location>
</feature>
<evidence type="ECO:0000259" key="4">
    <source>
        <dbReference type="PROSITE" id="PS50913"/>
    </source>
</evidence>
<accession>A0A4E0RHU7</accession>
<evidence type="ECO:0000256" key="3">
    <source>
        <dbReference type="SAM" id="MobiDB-lite"/>
    </source>
</evidence>
<dbReference type="PROSITE" id="PS50913">
    <property type="entry name" value="GRIP"/>
    <property type="match status" value="1"/>
</dbReference>
<comment type="caution">
    <text evidence="5">The sequence shown here is derived from an EMBL/GenBank/DDBJ whole genome shotgun (WGS) entry which is preliminary data.</text>
</comment>
<feature type="compositionally biased region" description="Basic and acidic residues" evidence="3">
    <location>
        <begin position="478"/>
        <end position="487"/>
    </location>
</feature>
<dbReference type="EMBL" id="JXXN02000193">
    <property type="protein sequence ID" value="THD28269.1"/>
    <property type="molecule type" value="Genomic_DNA"/>
</dbReference>
<dbReference type="GO" id="GO:0005794">
    <property type="term" value="C:Golgi apparatus"/>
    <property type="evidence" value="ECO:0007669"/>
    <property type="project" value="TreeGrafter"/>
</dbReference>
<dbReference type="SMART" id="SM00755">
    <property type="entry name" value="Grip"/>
    <property type="match status" value="1"/>
</dbReference>
<feature type="compositionally biased region" description="Polar residues" evidence="3">
    <location>
        <begin position="9"/>
        <end position="24"/>
    </location>
</feature>
<dbReference type="Pfam" id="PF01465">
    <property type="entry name" value="GRIP"/>
    <property type="match status" value="1"/>
</dbReference>
<dbReference type="Proteomes" id="UP000230066">
    <property type="component" value="Unassembled WGS sequence"/>
</dbReference>
<evidence type="ECO:0000313" key="6">
    <source>
        <dbReference type="Proteomes" id="UP000230066"/>
    </source>
</evidence>
<feature type="region of interest" description="Disordered" evidence="3">
    <location>
        <begin position="1"/>
        <end position="28"/>
    </location>
</feature>
<evidence type="ECO:0000313" key="5">
    <source>
        <dbReference type="EMBL" id="THD28269.1"/>
    </source>
</evidence>
<evidence type="ECO:0000256" key="2">
    <source>
        <dbReference type="SAM" id="Coils"/>
    </source>
</evidence>
<keyword evidence="1 2" id="KW-0175">Coiled coil</keyword>
<dbReference type="InterPro" id="IPR000237">
    <property type="entry name" value="GRIP_dom"/>
</dbReference>
<name>A0A4E0RHU7_FASHE</name>
<protein>
    <recommendedName>
        <fullName evidence="4">GRIP domain-containing protein</fullName>
    </recommendedName>
</protein>
<dbReference type="PANTHER" id="PTHR23157">
    <property type="entry name" value="GRIP AND COILED-COIL DOMAIN-CONTAINING PROTEIN 1"/>
    <property type="match status" value="1"/>
</dbReference>
<evidence type="ECO:0000256" key="1">
    <source>
        <dbReference type="ARBA" id="ARBA00023054"/>
    </source>
</evidence>
<reference evidence="5" key="1">
    <citation type="submission" date="2019-03" db="EMBL/GenBank/DDBJ databases">
        <title>Improved annotation for the trematode Fasciola hepatica.</title>
        <authorList>
            <person name="Choi Y.-J."/>
            <person name="Martin J."/>
            <person name="Mitreva M."/>
        </authorList>
    </citation>
    <scope>NUCLEOTIDE SEQUENCE [LARGE SCALE GENOMIC DNA]</scope>
</reference>
<keyword evidence="6" id="KW-1185">Reference proteome</keyword>
<feature type="compositionally biased region" description="Polar residues" evidence="3">
    <location>
        <begin position="575"/>
        <end position="585"/>
    </location>
</feature>
<dbReference type="AlphaFoldDB" id="A0A4E0RHU7"/>
<dbReference type="PANTHER" id="PTHR23157:SF24">
    <property type="entry name" value="GOLGIN SUBFAMILY A MEMBER 1"/>
    <property type="match status" value="1"/>
</dbReference>
<proteinExistence type="predicted"/>